<dbReference type="EMBL" id="MLBY01000005">
    <property type="protein sequence ID" value="MEE7458449.1"/>
    <property type="molecule type" value="Genomic_DNA"/>
</dbReference>
<sequence length="369" mass="39910">MAQPGAVDGFQGNSDAFIWQHFVKFTAPASPSQPSPVVFETWASDADTFSQTPRWPAGDASQTRSFQTSALLLAKTQFAAPSDARDLRSVAISVPCKAPGNAAVGGFPTHGTPTPCIAEEVRRNRPQFDYIVTNKLNTQAGLAAAYTKAFKIEMPLDAISVKVDWVPVPFLLQWLPQLRDADNVRRLYHTTISNQQEYALLSMHVSSRQNPNWVWGTFEHQFNPGRCDSIGCSDTFGAVNRTVLPNKDAINTQYGACPKTPELTSLMRAAGLSQVWENYCLKSTQVDYTAADGTPYVLGNSVIEGIVGNGTIPASSCITCHSYASFGPNGKTPGSAIAMLPFNPSGRTIPAALEGARQFDFMWGVLLAP</sequence>
<dbReference type="Proteomes" id="UP001349262">
    <property type="component" value="Unassembled WGS sequence"/>
</dbReference>
<evidence type="ECO:0000313" key="2">
    <source>
        <dbReference type="Proteomes" id="UP001349262"/>
    </source>
</evidence>
<protein>
    <submittedName>
        <fullName evidence="1">Uncharacterized protein</fullName>
    </submittedName>
</protein>
<name>A0ABU7TCW7_9HYPH</name>
<evidence type="ECO:0000313" key="1">
    <source>
        <dbReference type="EMBL" id="MEE7458449.1"/>
    </source>
</evidence>
<proteinExistence type="predicted"/>
<keyword evidence="2" id="KW-1185">Reference proteome</keyword>
<gene>
    <name evidence="1" type="ORF">MRSR164_17215</name>
</gene>
<comment type="caution">
    <text evidence="1">The sequence shown here is derived from an EMBL/GenBank/DDBJ whole genome shotgun (WGS) entry which is preliminary data.</text>
</comment>
<organism evidence="1 2">
    <name type="scientific">Methylobacterium radiotolerans</name>
    <dbReference type="NCBI Taxonomy" id="31998"/>
    <lineage>
        <taxon>Bacteria</taxon>
        <taxon>Pseudomonadati</taxon>
        <taxon>Pseudomonadota</taxon>
        <taxon>Alphaproteobacteria</taxon>
        <taxon>Hyphomicrobiales</taxon>
        <taxon>Methylobacteriaceae</taxon>
        <taxon>Methylobacterium</taxon>
    </lineage>
</organism>
<accession>A0ABU7TCW7</accession>
<reference evidence="1 2" key="1">
    <citation type="journal article" date="2012" name="Genet. Mol. Biol.">
        <title>Analysis of 16S rRNA and mxaF genes revealing insights into Methylobacterium niche-specific plant association.</title>
        <authorList>
            <person name="Dourado M.N."/>
            <person name="Andreote F.D."/>
            <person name="Dini-Andreote F."/>
            <person name="Conti R."/>
            <person name="Araujo J.M."/>
            <person name="Araujo W.L."/>
        </authorList>
    </citation>
    <scope>NUCLEOTIDE SEQUENCE [LARGE SCALE GENOMIC DNA]</scope>
    <source>
        <strain evidence="1 2">SR1.6/4</strain>
    </source>
</reference>